<dbReference type="Pfam" id="PF07859">
    <property type="entry name" value="Abhydrolase_3"/>
    <property type="match status" value="1"/>
</dbReference>
<sequence length="385" mass="42977">MHIASKPQLSIWEKLQLTWKILVLTPPRLVLHCAQLFSFAATRGLSLRQYFICAQVRIFFSLTGRQLQYLLPSGAETYKAWVEKKRKTSQDPAILDRLAVDIQPIPGRQANILWLGNRKTAKKAVLFFHGGGYIIPLTAAHVEWCWSAYVSPALETGSTEIAVAILQYNLAPGAKFPSQLHDAVASLPVLFDSGFQPKDIIVGGDSAGGHLTMLLHHHLLHPHPEVPALQLKEPFMASFVVSPWLNLDTNTPAFKRNERSDMLSVNICNSLAKDVITEELAAKIKRSSNETDAWALNPFGVEVSWLRDLANVTPKLYITVGNEEVLLDSSLDLVQKLKKANTSVDVVLEAEDGEAHDWILVEAFNEQIGSATKRMRAWIRQVTEY</sequence>
<accession>A0ABR0T3E1</accession>
<name>A0ABR0T3E1_9HYPO</name>
<feature type="domain" description="Alpha/beta hydrolase fold-3" evidence="2">
    <location>
        <begin position="125"/>
        <end position="359"/>
    </location>
</feature>
<dbReference type="InterPro" id="IPR029058">
    <property type="entry name" value="AB_hydrolase_fold"/>
</dbReference>
<dbReference type="PANTHER" id="PTHR48081:SF31">
    <property type="entry name" value="STERYL ACETYL HYDROLASE MUG81-RELATED"/>
    <property type="match status" value="1"/>
</dbReference>
<evidence type="ECO:0000313" key="4">
    <source>
        <dbReference type="Proteomes" id="UP001338125"/>
    </source>
</evidence>
<protein>
    <recommendedName>
        <fullName evidence="2">Alpha/beta hydrolase fold-3 domain-containing protein</fullName>
    </recommendedName>
</protein>
<dbReference type="InterPro" id="IPR013094">
    <property type="entry name" value="AB_hydrolase_3"/>
</dbReference>
<dbReference type="PANTHER" id="PTHR48081">
    <property type="entry name" value="AB HYDROLASE SUPERFAMILY PROTEIN C4A8.06C"/>
    <property type="match status" value="1"/>
</dbReference>
<proteinExistence type="predicted"/>
<organism evidence="3 4">
    <name type="scientific">Cladobotryum mycophilum</name>
    <dbReference type="NCBI Taxonomy" id="491253"/>
    <lineage>
        <taxon>Eukaryota</taxon>
        <taxon>Fungi</taxon>
        <taxon>Dikarya</taxon>
        <taxon>Ascomycota</taxon>
        <taxon>Pezizomycotina</taxon>
        <taxon>Sordariomycetes</taxon>
        <taxon>Hypocreomycetidae</taxon>
        <taxon>Hypocreales</taxon>
        <taxon>Hypocreaceae</taxon>
        <taxon>Cladobotryum</taxon>
    </lineage>
</organism>
<evidence type="ECO:0000313" key="3">
    <source>
        <dbReference type="EMBL" id="KAK5998857.1"/>
    </source>
</evidence>
<evidence type="ECO:0000259" key="2">
    <source>
        <dbReference type="Pfam" id="PF07859"/>
    </source>
</evidence>
<dbReference type="Proteomes" id="UP001338125">
    <property type="component" value="Unassembled WGS sequence"/>
</dbReference>
<gene>
    <name evidence="3" type="ORF">PT974_01241</name>
</gene>
<keyword evidence="4" id="KW-1185">Reference proteome</keyword>
<comment type="caution">
    <text evidence="3">The sequence shown here is derived from an EMBL/GenBank/DDBJ whole genome shotgun (WGS) entry which is preliminary data.</text>
</comment>
<dbReference type="InterPro" id="IPR050300">
    <property type="entry name" value="GDXG_lipolytic_enzyme"/>
</dbReference>
<evidence type="ECO:0000256" key="1">
    <source>
        <dbReference type="ARBA" id="ARBA00022801"/>
    </source>
</evidence>
<reference evidence="3 4" key="1">
    <citation type="submission" date="2024-01" db="EMBL/GenBank/DDBJ databases">
        <title>Complete genome of Cladobotryum mycophilum ATHUM6906.</title>
        <authorList>
            <person name="Christinaki A.C."/>
            <person name="Myridakis A.I."/>
            <person name="Kouvelis V.N."/>
        </authorList>
    </citation>
    <scope>NUCLEOTIDE SEQUENCE [LARGE SCALE GENOMIC DNA]</scope>
    <source>
        <strain evidence="3 4">ATHUM6906</strain>
    </source>
</reference>
<dbReference type="SUPFAM" id="SSF53474">
    <property type="entry name" value="alpha/beta-Hydrolases"/>
    <property type="match status" value="1"/>
</dbReference>
<dbReference type="Gene3D" id="3.40.50.1820">
    <property type="entry name" value="alpha/beta hydrolase"/>
    <property type="match status" value="1"/>
</dbReference>
<dbReference type="EMBL" id="JAVFKD010000001">
    <property type="protein sequence ID" value="KAK5998857.1"/>
    <property type="molecule type" value="Genomic_DNA"/>
</dbReference>
<keyword evidence="1" id="KW-0378">Hydrolase</keyword>